<protein>
    <recommendedName>
        <fullName evidence="5">EF-hand domain-containing protein</fullName>
    </recommendedName>
</protein>
<dbReference type="PANTHER" id="PTHR24173">
    <property type="entry name" value="ANKYRIN REPEAT CONTAINING"/>
    <property type="match status" value="1"/>
</dbReference>
<feature type="repeat" description="ANK" evidence="3">
    <location>
        <begin position="834"/>
        <end position="867"/>
    </location>
</feature>
<feature type="region of interest" description="Disordered" evidence="4">
    <location>
        <begin position="902"/>
        <end position="940"/>
    </location>
</feature>
<dbReference type="Pfam" id="PF12796">
    <property type="entry name" value="Ank_2"/>
    <property type="match status" value="3"/>
</dbReference>
<feature type="region of interest" description="Disordered" evidence="4">
    <location>
        <begin position="1520"/>
        <end position="1580"/>
    </location>
</feature>
<dbReference type="InterPro" id="IPR036770">
    <property type="entry name" value="Ankyrin_rpt-contain_sf"/>
</dbReference>
<feature type="region of interest" description="Disordered" evidence="4">
    <location>
        <begin position="700"/>
        <end position="768"/>
    </location>
</feature>
<feature type="domain" description="EF-hand" evidence="5">
    <location>
        <begin position="620"/>
        <end position="655"/>
    </location>
</feature>
<dbReference type="Gene3D" id="1.25.40.20">
    <property type="entry name" value="Ankyrin repeat-containing domain"/>
    <property type="match status" value="5"/>
</dbReference>
<keyword evidence="1" id="KW-0677">Repeat</keyword>
<evidence type="ECO:0000259" key="5">
    <source>
        <dbReference type="PROSITE" id="PS50222"/>
    </source>
</evidence>
<dbReference type="PROSITE" id="PS50297">
    <property type="entry name" value="ANK_REP_REGION"/>
    <property type="match status" value="2"/>
</dbReference>
<feature type="compositionally biased region" description="Basic and acidic residues" evidence="4">
    <location>
        <begin position="1535"/>
        <end position="1558"/>
    </location>
</feature>
<feature type="compositionally biased region" description="Basic and acidic residues" evidence="4">
    <location>
        <begin position="730"/>
        <end position="753"/>
    </location>
</feature>
<dbReference type="PROSITE" id="PS50222">
    <property type="entry name" value="EF_HAND_2"/>
    <property type="match status" value="1"/>
</dbReference>
<feature type="repeat" description="ANK" evidence="3">
    <location>
        <begin position="1478"/>
        <end position="1510"/>
    </location>
</feature>
<evidence type="ECO:0000256" key="4">
    <source>
        <dbReference type="SAM" id="MobiDB-lite"/>
    </source>
</evidence>
<dbReference type="PANTHER" id="PTHR24173:SF74">
    <property type="entry name" value="ANKYRIN REPEAT DOMAIN-CONTAINING PROTEIN 16"/>
    <property type="match status" value="1"/>
</dbReference>
<evidence type="ECO:0000313" key="6">
    <source>
        <dbReference type="EMBL" id="CAH0369102.1"/>
    </source>
</evidence>
<dbReference type="EMBL" id="CAKKNE010000002">
    <property type="protein sequence ID" value="CAH0369102.1"/>
    <property type="molecule type" value="Genomic_DNA"/>
</dbReference>
<dbReference type="Proteomes" id="UP000789595">
    <property type="component" value="Unassembled WGS sequence"/>
</dbReference>
<sequence>MSYQPGDRVEAQFQGGQQWYAGTISGKTATGYDVDYDDGDKEQNVAVTLIRSQVSDAVKALQGKPEGTPKKPITLKRQDSAEATSALLASAQKIKEDSLEQSAETLANLRAAASESEAEAGLKAMNGLRRASSEVEDEGIQRATKAMREVAREDNTHQILRKAALDVSADDAVNTLKKVVAFQSDSEDDDVREAPAPAPERFDGDSDDSRLEDQARSIREKRSKKTRFALERGTILLGNTEEIRQVHDARQRYLRPRISRRDLTDEDIAPPSQDARAVLEACFDGDLPALKKAAKKCGFSEGLGLRCALVADQKGRTACHYAALQGRHDVLQSFGEAWRAQASEEYDRKVSDLRGRLVEASRDCRRRNVEHELRGAYEFAAREADRELRQRELRCEAAWRTCCTARDDLGRTPLHYAVACVDAAHTALTVKALMTGSADLALPSNALVKNGSLGEPPLLRAVASELFADDFAAQRIADKLFKNNGGGDRPPKRGWRYVGDTCRKHAKRDNKENLDAASKARAARRTPVFLRVQEAGRSRAAYLFPRHARIDVGTGALCGAPRKAMPLIQASAPKEPDDVLRREALLLWLWRALRQGARRAARRYAEVGKIHKDGPGKTRTNAGELLRAFERADPRADGCITLDQFDSCLRALDVRLAYGTLEELAAKYEFKPPRDRPELSRDRRLKVDYERLIDDVLASQKDEEASLSEESEGSAPSRQHSSSDESDCGSIKRERLRREKDQDRRRNERRDRVGAPAPAPTLKGSSSRTVAAATLKAVGSELAITDGSNARAGTASARAWLTKGAAWPAQSSYLAGFAELLKARSAVLDAHDCAGFTPLHCAAYADAPTEVCESLLRRGATRSLRADDGALAEDLAKNGATRRSLRRMCIREFDLSFQRTYLEESDDDTEQKRPKRGKGFSADRMPGEYHNYRNGDDRGVTKNKGRAAAAVATLAAHALDAVDPDQNRRGGRPGAPGRHDAFDAWRTTPAANAAVDFNTRRPVLKRSTFFDACAFPLDRLVGDGRLRSPLHLAAEAGLNELVASLLAGDEVHQDGDLEPTGAPTFEINGKDCDGWTPLMHACFRGGCARRSVARSLIDAGAAVAQKNVRGRTALHLAAAHAREDNIQREDADIVELLLDEAPQIIDVRDDEGATALYAACARGRVRSAVALLSRGADPWGRHVNTRCTALHAACSTRSIGGADAARLLSQWCSGGDAHLNSYLLASTRVAHDDEIYGENDKDPQQTSRNRGTASNLDREYEVVGFAPFPLDASSHKFRLDANERASSKDRKRLLACPLNAARDRRGEGARDAARSREQREALDHVWDAALCGSLPRLRDALQREGAARAASSSGALVRPPWAFVSARDRTPRLGRTALHLVSLGAARAVAAAQRRLRRDCAAGGKSSGRNLQSKQFEAADDQDHARCARCLLQRAGAAVDAEDASARTPLMYAAAAGAGRVVAVLLEHGADVRVCDEAGLTALHLATAWGRTKVANQLRAAGASGGAKDHRGRTAHDVAGLAARVEMYPDDVPAAEDRRMCEGKEPEPSEEKKDDSPSPRRRHKSSRRSDSDSDYSDDFS</sequence>
<feature type="repeat" description="ANK" evidence="3">
    <location>
        <begin position="1445"/>
        <end position="1477"/>
    </location>
</feature>
<dbReference type="SUPFAM" id="SSF48403">
    <property type="entry name" value="Ankyrin repeat"/>
    <property type="match status" value="2"/>
</dbReference>
<evidence type="ECO:0000256" key="1">
    <source>
        <dbReference type="ARBA" id="ARBA00022737"/>
    </source>
</evidence>
<comment type="caution">
    <text evidence="6">The sequence shown here is derived from an EMBL/GenBank/DDBJ whole genome shotgun (WGS) entry which is preliminary data.</text>
</comment>
<feature type="repeat" description="ANK" evidence="3">
    <location>
        <begin position="409"/>
        <end position="445"/>
    </location>
</feature>
<name>A0A8J2SL70_9STRA</name>
<accession>A0A8J2SL70</accession>
<organism evidence="6 7">
    <name type="scientific">Pelagomonas calceolata</name>
    <dbReference type="NCBI Taxonomy" id="35677"/>
    <lineage>
        <taxon>Eukaryota</taxon>
        <taxon>Sar</taxon>
        <taxon>Stramenopiles</taxon>
        <taxon>Ochrophyta</taxon>
        <taxon>Pelagophyceae</taxon>
        <taxon>Pelagomonadales</taxon>
        <taxon>Pelagomonadaceae</taxon>
        <taxon>Pelagomonas</taxon>
    </lineage>
</organism>
<feature type="compositionally biased region" description="Basic and acidic residues" evidence="4">
    <location>
        <begin position="925"/>
        <end position="940"/>
    </location>
</feature>
<dbReference type="PROSITE" id="PS50088">
    <property type="entry name" value="ANK_REPEAT"/>
    <property type="match status" value="6"/>
</dbReference>
<dbReference type="GO" id="GO:0005509">
    <property type="term" value="F:calcium ion binding"/>
    <property type="evidence" value="ECO:0007669"/>
    <property type="project" value="InterPro"/>
</dbReference>
<dbReference type="SMART" id="SM00248">
    <property type="entry name" value="ANK"/>
    <property type="match status" value="9"/>
</dbReference>
<proteinExistence type="predicted"/>
<gene>
    <name evidence="6" type="ORF">PECAL_2P22100</name>
</gene>
<keyword evidence="2 3" id="KW-0040">ANK repeat</keyword>
<evidence type="ECO:0000313" key="7">
    <source>
        <dbReference type="Proteomes" id="UP000789595"/>
    </source>
</evidence>
<dbReference type="InterPro" id="IPR002048">
    <property type="entry name" value="EF_hand_dom"/>
</dbReference>
<dbReference type="OrthoDB" id="445896at2759"/>
<evidence type="ECO:0000256" key="3">
    <source>
        <dbReference type="PROSITE-ProRule" id="PRU00023"/>
    </source>
</evidence>
<keyword evidence="7" id="KW-1185">Reference proteome</keyword>
<reference evidence="6" key="1">
    <citation type="submission" date="2021-11" db="EMBL/GenBank/DDBJ databases">
        <authorList>
            <consortium name="Genoscope - CEA"/>
            <person name="William W."/>
        </authorList>
    </citation>
    <scope>NUCLEOTIDE SEQUENCE</scope>
</reference>
<feature type="repeat" description="ANK" evidence="3">
    <location>
        <begin position="1151"/>
        <end position="1177"/>
    </location>
</feature>
<dbReference type="Gene3D" id="2.30.30.140">
    <property type="match status" value="1"/>
</dbReference>
<feature type="repeat" description="ANK" evidence="3">
    <location>
        <begin position="1073"/>
        <end position="1108"/>
    </location>
</feature>
<dbReference type="InterPro" id="IPR002110">
    <property type="entry name" value="Ankyrin_rpt"/>
</dbReference>
<feature type="region of interest" description="Disordered" evidence="4">
    <location>
        <begin position="963"/>
        <end position="982"/>
    </location>
</feature>
<feature type="compositionally biased region" description="Basic and acidic residues" evidence="4">
    <location>
        <begin position="200"/>
        <end position="220"/>
    </location>
</feature>
<dbReference type="Pfam" id="PF00023">
    <property type="entry name" value="Ank"/>
    <property type="match status" value="1"/>
</dbReference>
<feature type="region of interest" description="Disordered" evidence="4">
    <location>
        <begin position="183"/>
        <end position="220"/>
    </location>
</feature>
<evidence type="ECO:0000256" key="2">
    <source>
        <dbReference type="ARBA" id="ARBA00023043"/>
    </source>
</evidence>